<dbReference type="Proteomes" id="UP000768646">
    <property type="component" value="Unassembled WGS sequence"/>
</dbReference>
<protein>
    <submittedName>
        <fullName evidence="1">Uncharacterized protein</fullName>
    </submittedName>
</protein>
<accession>A0ACB7CJL3</accession>
<evidence type="ECO:0000313" key="2">
    <source>
        <dbReference type="Proteomes" id="UP000768646"/>
    </source>
</evidence>
<gene>
    <name evidence="1" type="ORF">PORY_000577</name>
</gene>
<proteinExistence type="predicted"/>
<organism evidence="1 2">
    <name type="scientific">Pneumocystis oryctolagi</name>
    <dbReference type="NCBI Taxonomy" id="42067"/>
    <lineage>
        <taxon>Eukaryota</taxon>
        <taxon>Fungi</taxon>
        <taxon>Dikarya</taxon>
        <taxon>Ascomycota</taxon>
        <taxon>Taphrinomycotina</taxon>
        <taxon>Pneumocystomycetes</taxon>
        <taxon>Pneumocystaceae</taxon>
        <taxon>Pneumocystis</taxon>
    </lineage>
</organism>
<reference evidence="1 2" key="1">
    <citation type="journal article" date="2021" name="Commun. Biol.">
        <title>Genomic insights into the host specific adaptation of the Pneumocystis genus.</title>
        <authorList>
            <person name="Cisse O.H."/>
            <person name="Ma L."/>
            <person name="Dekker J.P."/>
            <person name="Khil P.P."/>
            <person name="Youn J.-H."/>
            <person name="Brenchley J.M."/>
            <person name="Blair R."/>
            <person name="Pahar B."/>
            <person name="Chabe M."/>
            <person name="Van Rompay K.K.A."/>
            <person name="Keesler R."/>
            <person name="Sukura A."/>
            <person name="Hirsch V."/>
            <person name="Kutty G."/>
            <person name="Liu Y."/>
            <person name="Peng L."/>
            <person name="Chen J."/>
            <person name="Song J."/>
            <person name="Weissenbacher-Lang C."/>
            <person name="Xu J."/>
            <person name="Upham N.S."/>
            <person name="Stajich J.E."/>
            <person name="Cuomo C.A."/>
            <person name="Cushion M.T."/>
            <person name="Kovacs J.A."/>
        </authorList>
    </citation>
    <scope>NUCLEOTIDE SEQUENCE [LARGE SCALE GENOMIC DNA]</scope>
    <source>
        <strain evidence="1 2">RABM</strain>
    </source>
</reference>
<evidence type="ECO:0000313" key="1">
    <source>
        <dbReference type="EMBL" id="KAG4306589.1"/>
    </source>
</evidence>
<dbReference type="EMBL" id="JABTEG010000001">
    <property type="protein sequence ID" value="KAG4306589.1"/>
    <property type="molecule type" value="Genomic_DNA"/>
</dbReference>
<comment type="caution">
    <text evidence="1">The sequence shown here is derived from an EMBL/GenBank/DDBJ whole genome shotgun (WGS) entry which is preliminary data.</text>
</comment>
<keyword evidence="2" id="KW-1185">Reference proteome</keyword>
<name>A0ACB7CJL3_9ASCO</name>
<sequence length="263" mass="30247">MQTLQATPSRRVLSELTPSRTNVLQLSFLKRRRTSASSAETSFQEKCISDKELKRLKESDADASYLNVESVLCDSINTSPLHIEHEKTADTKHSVLLENNCINTHANCILKNEKYNDEFEPPDSYFSYINKRMLFEPFFISKEQIKKYANILKLRLRLAYYKLQINQPHSEFSALPLSLIPKRAKKNSPTKILKTTALNTQLPSPISSQTREMTSSCFHGNGDLTNTLNHSKYNIELRSPPLSEERYCRNSFFPSEFTKDVSK</sequence>